<gene>
    <name evidence="2" type="ORF">EJ08DRAFT_680633</name>
</gene>
<reference evidence="2" key="1">
    <citation type="journal article" date="2020" name="Stud. Mycol.">
        <title>101 Dothideomycetes genomes: a test case for predicting lifestyles and emergence of pathogens.</title>
        <authorList>
            <person name="Haridas S."/>
            <person name="Albert R."/>
            <person name="Binder M."/>
            <person name="Bloem J."/>
            <person name="Labutti K."/>
            <person name="Salamov A."/>
            <person name="Andreopoulos B."/>
            <person name="Baker S."/>
            <person name="Barry K."/>
            <person name="Bills G."/>
            <person name="Bluhm B."/>
            <person name="Cannon C."/>
            <person name="Castanera R."/>
            <person name="Culley D."/>
            <person name="Daum C."/>
            <person name="Ezra D."/>
            <person name="Gonzalez J."/>
            <person name="Henrissat B."/>
            <person name="Kuo A."/>
            <person name="Liang C."/>
            <person name="Lipzen A."/>
            <person name="Lutzoni F."/>
            <person name="Magnuson J."/>
            <person name="Mondo S."/>
            <person name="Nolan M."/>
            <person name="Ohm R."/>
            <person name="Pangilinan J."/>
            <person name="Park H.-J."/>
            <person name="Ramirez L."/>
            <person name="Alfaro M."/>
            <person name="Sun H."/>
            <person name="Tritt A."/>
            <person name="Yoshinaga Y."/>
            <person name="Zwiers L.-H."/>
            <person name="Turgeon B."/>
            <person name="Goodwin S."/>
            <person name="Spatafora J."/>
            <person name="Crous P."/>
            <person name="Grigoriev I."/>
        </authorList>
    </citation>
    <scope>NUCLEOTIDE SEQUENCE</scope>
    <source>
        <strain evidence="2">CBS 130266</strain>
    </source>
</reference>
<evidence type="ECO:0000256" key="1">
    <source>
        <dbReference type="SAM" id="MobiDB-lite"/>
    </source>
</evidence>
<dbReference type="EMBL" id="MU007055">
    <property type="protein sequence ID" value="KAF2428295.1"/>
    <property type="molecule type" value="Genomic_DNA"/>
</dbReference>
<feature type="compositionally biased region" description="Basic and acidic residues" evidence="1">
    <location>
        <begin position="15"/>
        <end position="33"/>
    </location>
</feature>
<dbReference type="OrthoDB" id="288942at2759"/>
<feature type="compositionally biased region" description="Low complexity" evidence="1">
    <location>
        <begin position="141"/>
        <end position="154"/>
    </location>
</feature>
<evidence type="ECO:0000313" key="2">
    <source>
        <dbReference type="EMBL" id="KAF2428295.1"/>
    </source>
</evidence>
<dbReference type="AlphaFoldDB" id="A0A9P4NNF8"/>
<sequence>MFRRVCSLLTSPTRRRPESDHANNNKPKDSAKDNTADLRLLELQLTDCNLQDQSPLFSTIPAEIRNQIFGLALSENDGKDAIPTEKYWYRPDYTHDRYIDTALLRTCRRVYLETRDLPQQNVTCRFWIGSVERAAPLRSIQSRAMQSSSSAPSPRNIDQENGDTVVESELPYGWENSDDMHYRKRLNHMANIPRFCPDNVQLFPQLFALEGEPMRKFMRDLSLYLRPKRLTITIRYTDWWHWEKNFPLRFYNTAWMENFQVPSCVEELVTEFETRNGKRAEMDSLVRDQASRWRFEVGDSVKSNDVERACGEDVDGEITDEEDPHSFEKSVAKEEKVFLVPVDAAPKSSTWVGAAKLDGTWRAHHSQEANDTKDLKEDEMLYYITTMVWRREKPTKSKK</sequence>
<proteinExistence type="predicted"/>
<feature type="region of interest" description="Disordered" evidence="1">
    <location>
        <begin position="141"/>
        <end position="162"/>
    </location>
</feature>
<evidence type="ECO:0000313" key="3">
    <source>
        <dbReference type="Proteomes" id="UP000800235"/>
    </source>
</evidence>
<keyword evidence="3" id="KW-1185">Reference proteome</keyword>
<comment type="caution">
    <text evidence="2">The sequence shown here is derived from an EMBL/GenBank/DDBJ whole genome shotgun (WGS) entry which is preliminary data.</text>
</comment>
<accession>A0A9P4NNF8</accession>
<protein>
    <submittedName>
        <fullName evidence="2">Uncharacterized protein</fullName>
    </submittedName>
</protein>
<name>A0A9P4NNF8_9PEZI</name>
<organism evidence="2 3">
    <name type="scientific">Tothia fuscella</name>
    <dbReference type="NCBI Taxonomy" id="1048955"/>
    <lineage>
        <taxon>Eukaryota</taxon>
        <taxon>Fungi</taxon>
        <taxon>Dikarya</taxon>
        <taxon>Ascomycota</taxon>
        <taxon>Pezizomycotina</taxon>
        <taxon>Dothideomycetes</taxon>
        <taxon>Pleosporomycetidae</taxon>
        <taxon>Venturiales</taxon>
        <taxon>Cylindrosympodiaceae</taxon>
        <taxon>Tothia</taxon>
    </lineage>
</organism>
<dbReference type="Proteomes" id="UP000800235">
    <property type="component" value="Unassembled WGS sequence"/>
</dbReference>
<feature type="region of interest" description="Disordered" evidence="1">
    <location>
        <begin position="1"/>
        <end position="33"/>
    </location>
</feature>